<comment type="caution">
    <text evidence="1">The sequence shown here is derived from an EMBL/GenBank/DDBJ whole genome shotgun (WGS) entry which is preliminary data.</text>
</comment>
<name>A0ABN3SZS1_9ACTN</name>
<accession>A0ABN3SZS1</accession>
<keyword evidence="2" id="KW-1185">Reference proteome</keyword>
<protein>
    <submittedName>
        <fullName evidence="1">Uncharacterized protein</fullName>
    </submittedName>
</protein>
<proteinExistence type="predicted"/>
<dbReference type="Proteomes" id="UP001501666">
    <property type="component" value="Unassembled WGS sequence"/>
</dbReference>
<organism evidence="1 2">
    <name type="scientific">Nonomuraea recticatena</name>
    <dbReference type="NCBI Taxonomy" id="46178"/>
    <lineage>
        <taxon>Bacteria</taxon>
        <taxon>Bacillati</taxon>
        <taxon>Actinomycetota</taxon>
        <taxon>Actinomycetes</taxon>
        <taxon>Streptosporangiales</taxon>
        <taxon>Streptosporangiaceae</taxon>
        <taxon>Nonomuraea</taxon>
    </lineage>
</organism>
<evidence type="ECO:0000313" key="2">
    <source>
        <dbReference type="Proteomes" id="UP001501666"/>
    </source>
</evidence>
<reference evidence="1 2" key="1">
    <citation type="journal article" date="2019" name="Int. J. Syst. Evol. Microbiol.">
        <title>The Global Catalogue of Microorganisms (GCM) 10K type strain sequencing project: providing services to taxonomists for standard genome sequencing and annotation.</title>
        <authorList>
            <consortium name="The Broad Institute Genomics Platform"/>
            <consortium name="The Broad Institute Genome Sequencing Center for Infectious Disease"/>
            <person name="Wu L."/>
            <person name="Ma J."/>
        </authorList>
    </citation>
    <scope>NUCLEOTIDE SEQUENCE [LARGE SCALE GENOMIC DNA]</scope>
    <source>
        <strain evidence="1 2">JCM 6835</strain>
    </source>
</reference>
<dbReference type="EMBL" id="BAAATE010000030">
    <property type="protein sequence ID" value="GAA2688845.1"/>
    <property type="molecule type" value="Genomic_DNA"/>
</dbReference>
<sequence>MTDFAIPSLDRVRAVSTRQGSAGTPKAAASTAFSDGTAFWLGAAFAGDAEACGGEPAGAG</sequence>
<gene>
    <name evidence="1" type="ORF">GCM10010412_077690</name>
</gene>
<evidence type="ECO:0000313" key="1">
    <source>
        <dbReference type="EMBL" id="GAA2688845.1"/>
    </source>
</evidence>